<dbReference type="InterPro" id="IPR029035">
    <property type="entry name" value="DHS-like_NAD/FAD-binding_dom"/>
</dbReference>
<dbReference type="InterPro" id="IPR036982">
    <property type="entry name" value="Deoxyhypusine_synthase_sf"/>
</dbReference>
<dbReference type="AlphaFoldDB" id="A0A7J7MM99"/>
<organism evidence="3 4">
    <name type="scientific">Kingdonia uniflora</name>
    <dbReference type="NCBI Taxonomy" id="39325"/>
    <lineage>
        <taxon>Eukaryota</taxon>
        <taxon>Viridiplantae</taxon>
        <taxon>Streptophyta</taxon>
        <taxon>Embryophyta</taxon>
        <taxon>Tracheophyta</taxon>
        <taxon>Spermatophyta</taxon>
        <taxon>Magnoliopsida</taxon>
        <taxon>Ranunculales</taxon>
        <taxon>Circaeasteraceae</taxon>
        <taxon>Kingdonia</taxon>
    </lineage>
</organism>
<comment type="caution">
    <text evidence="3">The sequence shown here is derived from an EMBL/GenBank/DDBJ whole genome shotgun (WGS) entry which is preliminary data.</text>
</comment>
<name>A0A7J7MM99_9MAGN</name>
<sequence>MVSTRDRLKQTKEKLVSPLTINRKLNSKKNDLEMGNFDDQLTILEITVSDLTSIIGELVEQLHLTKLAKASASATRRGRSRKKDVMEVDGDDDFAEIDSGSSDAESDKERSDYAIFINMAQEFDSSDSGARPDEAVSWEKKKRICRDCQSSLWCDYCFPLVEATFAKNVNKLTTTEM</sequence>
<dbReference type="Pfam" id="PF01916">
    <property type="entry name" value="DS"/>
    <property type="match status" value="1"/>
</dbReference>
<keyword evidence="4" id="KW-1185">Reference proteome</keyword>
<feature type="compositionally biased region" description="Acidic residues" evidence="2">
    <location>
        <begin position="87"/>
        <end position="96"/>
    </location>
</feature>
<evidence type="ECO:0000313" key="4">
    <source>
        <dbReference type="Proteomes" id="UP000541444"/>
    </source>
</evidence>
<dbReference type="EMBL" id="JACGCM010001390">
    <property type="protein sequence ID" value="KAF6156006.1"/>
    <property type="molecule type" value="Genomic_DNA"/>
</dbReference>
<reference evidence="3 4" key="1">
    <citation type="journal article" date="2020" name="IScience">
        <title>Genome Sequencing of the Endangered Kingdonia uniflora (Circaeasteraceae, Ranunculales) Reveals Potential Mechanisms of Evolutionary Specialization.</title>
        <authorList>
            <person name="Sun Y."/>
            <person name="Deng T."/>
            <person name="Zhang A."/>
            <person name="Moore M.J."/>
            <person name="Landis J.B."/>
            <person name="Lin N."/>
            <person name="Zhang H."/>
            <person name="Zhang X."/>
            <person name="Huang J."/>
            <person name="Zhang X."/>
            <person name="Sun H."/>
            <person name="Wang H."/>
        </authorList>
    </citation>
    <scope>NUCLEOTIDE SEQUENCE [LARGE SCALE GENOMIC DNA]</scope>
    <source>
        <strain evidence="3">TB1705</strain>
        <tissue evidence="3">Leaf</tissue>
    </source>
</reference>
<accession>A0A7J7MM99</accession>
<evidence type="ECO:0000313" key="3">
    <source>
        <dbReference type="EMBL" id="KAF6156006.1"/>
    </source>
</evidence>
<dbReference type="Gene3D" id="3.40.910.10">
    <property type="entry name" value="Deoxyhypusine synthase"/>
    <property type="match status" value="1"/>
</dbReference>
<comment type="similarity">
    <text evidence="1">Belongs to the deoxyhypusine synthase family.</text>
</comment>
<dbReference type="SUPFAM" id="SSF52467">
    <property type="entry name" value="DHS-like NAD/FAD-binding domain"/>
    <property type="match status" value="1"/>
</dbReference>
<dbReference type="Proteomes" id="UP000541444">
    <property type="component" value="Unassembled WGS sequence"/>
</dbReference>
<dbReference type="OrthoDB" id="294378at2759"/>
<evidence type="ECO:0000256" key="1">
    <source>
        <dbReference type="ARBA" id="ARBA00009892"/>
    </source>
</evidence>
<protein>
    <submittedName>
        <fullName evidence="3">Uncharacterized protein</fullName>
    </submittedName>
</protein>
<gene>
    <name evidence="3" type="ORF">GIB67_035363</name>
</gene>
<feature type="region of interest" description="Disordered" evidence="2">
    <location>
        <begin position="76"/>
        <end position="108"/>
    </location>
</feature>
<evidence type="ECO:0000256" key="2">
    <source>
        <dbReference type="SAM" id="MobiDB-lite"/>
    </source>
</evidence>
<proteinExistence type="inferred from homology"/>
<dbReference type="InterPro" id="IPR002773">
    <property type="entry name" value="Deoxyhypusine_synthase"/>
</dbReference>